<evidence type="ECO:0000313" key="1">
    <source>
        <dbReference type="EMBL" id="MEK8049217.1"/>
    </source>
</evidence>
<reference evidence="1 2" key="1">
    <citation type="submission" date="2024-04" db="EMBL/GenBank/DDBJ databases">
        <title>Novel species of the genus Ideonella isolated from streams.</title>
        <authorList>
            <person name="Lu H."/>
        </authorList>
    </citation>
    <scope>NUCLEOTIDE SEQUENCE [LARGE SCALE GENOMIC DNA]</scope>
    <source>
        <strain evidence="1 2">DXS22W</strain>
    </source>
</reference>
<gene>
    <name evidence="1" type="ORF">AACH10_03100</name>
</gene>
<organism evidence="1 2">
    <name type="scientific">Pseudaquabacterium inlustre</name>
    <dbReference type="NCBI Taxonomy" id="2984192"/>
    <lineage>
        <taxon>Bacteria</taxon>
        <taxon>Pseudomonadati</taxon>
        <taxon>Pseudomonadota</taxon>
        <taxon>Betaproteobacteria</taxon>
        <taxon>Burkholderiales</taxon>
        <taxon>Sphaerotilaceae</taxon>
        <taxon>Pseudaquabacterium</taxon>
    </lineage>
</organism>
<protein>
    <submittedName>
        <fullName evidence="1">Uncharacterized protein</fullName>
    </submittedName>
</protein>
<dbReference type="Proteomes" id="UP001365405">
    <property type="component" value="Unassembled WGS sequence"/>
</dbReference>
<sequence length="184" mass="21314">MRLNVLRSFETGAADTTYVRTNTESICLQLRKVLELIAFSTLVSHRDAYSKARQDIAKDWHGNRILKAVEKINPEFYPRPVNGWVERKPGRPRFEHLRGGYLSRGQFVKLYDKCGELLHSTNPFAKARSFEGFSRKCPEWTLRIERLLLEHTVSLPPHGDLLWVDVPMELEKPVVVHHLAQVRA</sequence>
<dbReference type="RefSeq" id="WP_341408888.1">
    <property type="nucleotide sequence ID" value="NZ_JBBUTH010000001.1"/>
</dbReference>
<keyword evidence="2" id="KW-1185">Reference proteome</keyword>
<proteinExistence type="predicted"/>
<accession>A0ABU9CF60</accession>
<dbReference type="EMBL" id="JBBUTH010000001">
    <property type="protein sequence ID" value="MEK8049217.1"/>
    <property type="molecule type" value="Genomic_DNA"/>
</dbReference>
<comment type="caution">
    <text evidence="1">The sequence shown here is derived from an EMBL/GenBank/DDBJ whole genome shotgun (WGS) entry which is preliminary data.</text>
</comment>
<evidence type="ECO:0000313" key="2">
    <source>
        <dbReference type="Proteomes" id="UP001365405"/>
    </source>
</evidence>
<name>A0ABU9CF60_9BURK</name>